<keyword evidence="6" id="KW-0350">Heme biosynthesis</keyword>
<gene>
    <name evidence="8" type="primary">hemF</name>
    <name evidence="8" type="ORF">VST7929_02791</name>
</gene>
<protein>
    <recommendedName>
        <fullName evidence="4">coproporphyrinogen oxidase</fullName>
        <ecNumber evidence="4">1.3.3.3</ecNumber>
    </recommendedName>
</protein>
<comment type="pathway">
    <text evidence="1">Porphyrin-containing compound metabolism; protoporphyrin-IX biosynthesis; protoporphyrinogen-IX from coproporphyrinogen-III (O2 route): step 1/1.</text>
</comment>
<dbReference type="RefSeq" id="WP_237467990.1">
    <property type="nucleotide sequence ID" value="NZ_CAKLDI010000002.1"/>
</dbReference>
<dbReference type="EMBL" id="CAKLDI010000002">
    <property type="protein sequence ID" value="CAH0535130.1"/>
    <property type="molecule type" value="Genomic_DNA"/>
</dbReference>
<keyword evidence="5 8" id="KW-0560">Oxidoreductase</keyword>
<proteinExistence type="inferred from homology"/>
<reference evidence="8" key="1">
    <citation type="submission" date="2021-11" db="EMBL/GenBank/DDBJ databases">
        <authorList>
            <person name="Rodrigo-Torres L."/>
            <person name="Arahal R. D."/>
            <person name="Lucena T."/>
        </authorList>
    </citation>
    <scope>NUCLEOTIDE SEQUENCE</scope>
    <source>
        <strain evidence="8">CECT 7929</strain>
    </source>
</reference>
<dbReference type="PIRSF" id="PIRSF000166">
    <property type="entry name" value="Coproporphyri_ox"/>
    <property type="match status" value="1"/>
</dbReference>
<comment type="similarity">
    <text evidence="2">Belongs to the aerobic coproporphyrinogen-III oxidase family.</text>
</comment>
<dbReference type="PRINTS" id="PR00073">
    <property type="entry name" value="COPRGNOXDASE"/>
</dbReference>
<comment type="caution">
    <text evidence="8">The sequence shown here is derived from an EMBL/GenBank/DDBJ whole genome shotgun (WGS) entry which is preliminary data.</text>
</comment>
<comment type="subunit">
    <text evidence="3">Homodimer.</text>
</comment>
<sequence>MMQTQEIQDYFLQLQQSIVDALAQHEPNHAFIQDRWQSDLGQGISCVLQGGEHFASAGVNFSFVEAAALPAAASQKRPQLAGLPYQAMGVSMVIHPVNPFVPTFHANVRFFIATDPQTGEQHWWFGGGLDLTPYQLIEADVTAFHRACEAACRPFSPTLYQELKANCDRYFYLPHRQEHRGVGGLFFDDFNRWPMAQCFAFVQAVGEAIHQAYLPLIEKRKMMPYDQSHLDFQAFRRSRYVEFNLLFDRGTIFGIQSGGRTASILMSMPPVAHWHYQDLPPKDEAQRALIAAIRQPVDW</sequence>
<dbReference type="PANTHER" id="PTHR10755:SF0">
    <property type="entry name" value="OXYGEN-DEPENDENT COPROPORPHYRINOGEN-III OXIDASE, MITOCHONDRIAL"/>
    <property type="match status" value="1"/>
</dbReference>
<evidence type="ECO:0000256" key="6">
    <source>
        <dbReference type="ARBA" id="ARBA00023133"/>
    </source>
</evidence>
<evidence type="ECO:0000313" key="8">
    <source>
        <dbReference type="EMBL" id="CAH0535130.1"/>
    </source>
</evidence>
<evidence type="ECO:0000256" key="2">
    <source>
        <dbReference type="ARBA" id="ARBA00010644"/>
    </source>
</evidence>
<evidence type="ECO:0000256" key="4">
    <source>
        <dbReference type="ARBA" id="ARBA00012869"/>
    </source>
</evidence>
<dbReference type="PANTHER" id="PTHR10755">
    <property type="entry name" value="COPROPORPHYRINOGEN III OXIDASE, MITOCHONDRIAL"/>
    <property type="match status" value="1"/>
</dbReference>
<evidence type="ECO:0000256" key="5">
    <source>
        <dbReference type="ARBA" id="ARBA00023002"/>
    </source>
</evidence>
<dbReference type="InterPro" id="IPR001260">
    <property type="entry name" value="Coprogen_oxidase_aer"/>
</dbReference>
<dbReference type="GO" id="GO:0004109">
    <property type="term" value="F:coproporphyrinogen oxidase activity"/>
    <property type="evidence" value="ECO:0007669"/>
    <property type="project" value="UniProtKB-EC"/>
</dbReference>
<evidence type="ECO:0000313" key="9">
    <source>
        <dbReference type="Proteomes" id="UP000838672"/>
    </source>
</evidence>
<organism evidence="8 9">
    <name type="scientific">Vibrio stylophorae</name>
    <dbReference type="NCBI Taxonomy" id="659351"/>
    <lineage>
        <taxon>Bacteria</taxon>
        <taxon>Pseudomonadati</taxon>
        <taxon>Pseudomonadota</taxon>
        <taxon>Gammaproteobacteria</taxon>
        <taxon>Vibrionales</taxon>
        <taxon>Vibrionaceae</taxon>
        <taxon>Vibrio</taxon>
    </lineage>
</organism>
<accession>A0ABM8ZXX8</accession>
<keyword evidence="7" id="KW-0627">Porphyrin biosynthesis</keyword>
<name>A0ABM8ZXX8_9VIBR</name>
<dbReference type="Proteomes" id="UP000838672">
    <property type="component" value="Unassembled WGS sequence"/>
</dbReference>
<dbReference type="Pfam" id="PF01218">
    <property type="entry name" value="Coprogen_oxidas"/>
    <property type="match status" value="1"/>
</dbReference>
<evidence type="ECO:0000256" key="3">
    <source>
        <dbReference type="ARBA" id="ARBA00011738"/>
    </source>
</evidence>
<dbReference type="EC" id="1.3.3.3" evidence="4"/>
<dbReference type="SUPFAM" id="SSF102886">
    <property type="entry name" value="Coproporphyrinogen III oxidase"/>
    <property type="match status" value="1"/>
</dbReference>
<evidence type="ECO:0000256" key="7">
    <source>
        <dbReference type="ARBA" id="ARBA00023244"/>
    </source>
</evidence>
<dbReference type="Gene3D" id="3.40.1500.10">
    <property type="entry name" value="Coproporphyrinogen III oxidase, aerobic"/>
    <property type="match status" value="1"/>
</dbReference>
<evidence type="ECO:0000256" key="1">
    <source>
        <dbReference type="ARBA" id="ARBA00005168"/>
    </source>
</evidence>
<keyword evidence="9" id="KW-1185">Reference proteome</keyword>
<dbReference type="NCBIfam" id="NF003727">
    <property type="entry name" value="PRK05330.1"/>
    <property type="match status" value="1"/>
</dbReference>
<dbReference type="InterPro" id="IPR036406">
    <property type="entry name" value="Coprogen_oxidase_aer_sf"/>
</dbReference>